<evidence type="ECO:0000256" key="6">
    <source>
        <dbReference type="RuleBase" id="RU366058"/>
    </source>
</evidence>
<evidence type="ECO:0000259" key="7">
    <source>
        <dbReference type="Pfam" id="PF09335"/>
    </source>
</evidence>
<dbReference type="AlphaFoldDB" id="A0A6I4US62"/>
<dbReference type="Proteomes" id="UP000469159">
    <property type="component" value="Unassembled WGS sequence"/>
</dbReference>
<feature type="transmembrane region" description="Helical" evidence="6">
    <location>
        <begin position="132"/>
        <end position="153"/>
    </location>
</feature>
<evidence type="ECO:0000256" key="2">
    <source>
        <dbReference type="ARBA" id="ARBA00022475"/>
    </source>
</evidence>
<dbReference type="EMBL" id="WTYK01000001">
    <property type="protein sequence ID" value="MXP40489.1"/>
    <property type="molecule type" value="Genomic_DNA"/>
</dbReference>
<comment type="similarity">
    <text evidence="6">Belongs to the TVP38/TMEM64 family.</text>
</comment>
<feature type="transmembrane region" description="Helical" evidence="6">
    <location>
        <begin position="102"/>
        <end position="126"/>
    </location>
</feature>
<evidence type="ECO:0000256" key="1">
    <source>
        <dbReference type="ARBA" id="ARBA00004651"/>
    </source>
</evidence>
<dbReference type="InterPro" id="IPR015414">
    <property type="entry name" value="TMEM64"/>
</dbReference>
<evidence type="ECO:0000313" key="8">
    <source>
        <dbReference type="EMBL" id="MXP40489.1"/>
    </source>
</evidence>
<keyword evidence="9" id="KW-1185">Reference proteome</keyword>
<dbReference type="GO" id="GO:0005886">
    <property type="term" value="C:plasma membrane"/>
    <property type="evidence" value="ECO:0007669"/>
    <property type="project" value="UniProtKB-SubCell"/>
</dbReference>
<comment type="caution">
    <text evidence="8">The sequence shown here is derived from an EMBL/GenBank/DDBJ whole genome shotgun (WGS) entry which is preliminary data.</text>
</comment>
<feature type="transmembrane region" description="Helical" evidence="6">
    <location>
        <begin position="17"/>
        <end position="40"/>
    </location>
</feature>
<dbReference type="OrthoDB" id="7428218at2"/>
<reference evidence="8 9" key="1">
    <citation type="submission" date="2019-12" db="EMBL/GenBank/DDBJ databases">
        <title>Genomic-based taxomic classification of the family Erythrobacteraceae.</title>
        <authorList>
            <person name="Xu L."/>
        </authorList>
    </citation>
    <scope>NUCLEOTIDE SEQUENCE [LARGE SCALE GENOMIC DNA]</scope>
    <source>
        <strain evidence="8 9">MCCC 1K02066</strain>
    </source>
</reference>
<comment type="caution">
    <text evidence="6">Lacks conserved residue(s) required for the propagation of feature annotation.</text>
</comment>
<dbReference type="PANTHER" id="PTHR12677">
    <property type="entry name" value="GOLGI APPARATUS MEMBRANE PROTEIN TVP38-RELATED"/>
    <property type="match status" value="1"/>
</dbReference>
<evidence type="ECO:0000313" key="9">
    <source>
        <dbReference type="Proteomes" id="UP000469159"/>
    </source>
</evidence>
<evidence type="ECO:0000256" key="5">
    <source>
        <dbReference type="ARBA" id="ARBA00023136"/>
    </source>
</evidence>
<accession>A0A6I4US62</accession>
<comment type="subcellular location">
    <subcellularLocation>
        <location evidence="1 6">Cell membrane</location>
        <topology evidence="1 6">Multi-pass membrane protein</topology>
    </subcellularLocation>
</comment>
<protein>
    <recommendedName>
        <fullName evidence="6">TVP38/TMEM64 family membrane protein</fullName>
    </recommendedName>
</protein>
<dbReference type="Pfam" id="PF09335">
    <property type="entry name" value="VTT_dom"/>
    <property type="match status" value="1"/>
</dbReference>
<feature type="transmembrane region" description="Helical" evidence="6">
    <location>
        <begin position="52"/>
        <end position="73"/>
    </location>
</feature>
<dbReference type="RefSeq" id="WP_160745315.1">
    <property type="nucleotide sequence ID" value="NZ_WTYK01000001.1"/>
</dbReference>
<keyword evidence="4 6" id="KW-1133">Transmembrane helix</keyword>
<keyword evidence="3 6" id="KW-0812">Transmembrane</keyword>
<name>A0A6I4US62_9SPHN</name>
<sequence>MVLEFLSPLNALLQSELLLALALFGLTATLIAFCVPGMIVPLSMSSGALLGGWQGVLVVSAGALLGSQALFLVTRHLMQHRVKNRFGSRIAKFETHLEKGGFLYVLGLRLVGAPHFVVTAGCALSPLRTAPFVAATLIGFLPVIALTSAAGSAF</sequence>
<keyword evidence="2 6" id="KW-1003">Cell membrane</keyword>
<dbReference type="InterPro" id="IPR032816">
    <property type="entry name" value="VTT_dom"/>
</dbReference>
<gene>
    <name evidence="8" type="ORF">GRI75_02360</name>
</gene>
<keyword evidence="5 6" id="KW-0472">Membrane</keyword>
<proteinExistence type="inferred from homology"/>
<evidence type="ECO:0000256" key="3">
    <source>
        <dbReference type="ARBA" id="ARBA00022692"/>
    </source>
</evidence>
<evidence type="ECO:0000256" key="4">
    <source>
        <dbReference type="ARBA" id="ARBA00022989"/>
    </source>
</evidence>
<feature type="domain" description="VTT" evidence="7">
    <location>
        <begin position="40"/>
        <end position="152"/>
    </location>
</feature>
<dbReference type="PANTHER" id="PTHR12677:SF59">
    <property type="entry name" value="GOLGI APPARATUS MEMBRANE PROTEIN TVP38-RELATED"/>
    <property type="match status" value="1"/>
</dbReference>
<organism evidence="8 9">
    <name type="scientific">Croceibacterium soli</name>
    <dbReference type="NCBI Taxonomy" id="1739690"/>
    <lineage>
        <taxon>Bacteria</taxon>
        <taxon>Pseudomonadati</taxon>
        <taxon>Pseudomonadota</taxon>
        <taxon>Alphaproteobacteria</taxon>
        <taxon>Sphingomonadales</taxon>
        <taxon>Erythrobacteraceae</taxon>
        <taxon>Croceibacterium</taxon>
    </lineage>
</organism>